<organism evidence="1 3">
    <name type="scientific">Didymodactylos carnosus</name>
    <dbReference type="NCBI Taxonomy" id="1234261"/>
    <lineage>
        <taxon>Eukaryota</taxon>
        <taxon>Metazoa</taxon>
        <taxon>Spiralia</taxon>
        <taxon>Gnathifera</taxon>
        <taxon>Rotifera</taxon>
        <taxon>Eurotatoria</taxon>
        <taxon>Bdelloidea</taxon>
        <taxon>Philodinida</taxon>
        <taxon>Philodinidae</taxon>
        <taxon>Didymodactylos</taxon>
    </lineage>
</organism>
<comment type="caution">
    <text evidence="1">The sequence shown here is derived from an EMBL/GenBank/DDBJ whole genome shotgun (WGS) entry which is preliminary data.</text>
</comment>
<evidence type="ECO:0000313" key="2">
    <source>
        <dbReference type="EMBL" id="CAF4143213.1"/>
    </source>
</evidence>
<dbReference type="AlphaFoldDB" id="A0A8S2EWX5"/>
<protein>
    <submittedName>
        <fullName evidence="1">Uncharacterized protein</fullName>
    </submittedName>
</protein>
<reference evidence="1" key="1">
    <citation type="submission" date="2021-02" db="EMBL/GenBank/DDBJ databases">
        <authorList>
            <person name="Nowell W R."/>
        </authorList>
    </citation>
    <scope>NUCLEOTIDE SEQUENCE</scope>
</reference>
<name>A0A8S2EWX5_9BILA</name>
<accession>A0A8S2EWX5</accession>
<dbReference type="Proteomes" id="UP000682733">
    <property type="component" value="Unassembled WGS sequence"/>
</dbReference>
<proteinExistence type="predicted"/>
<dbReference type="EMBL" id="CAJOBA010043014">
    <property type="protein sequence ID" value="CAF4143213.1"/>
    <property type="molecule type" value="Genomic_DNA"/>
</dbReference>
<dbReference type="Proteomes" id="UP000677228">
    <property type="component" value="Unassembled WGS sequence"/>
</dbReference>
<dbReference type="EMBL" id="CAJNOK010021395">
    <property type="protein sequence ID" value="CAF1331880.1"/>
    <property type="molecule type" value="Genomic_DNA"/>
</dbReference>
<gene>
    <name evidence="1" type="ORF">OVA965_LOCUS29926</name>
    <name evidence="2" type="ORF">TMI583_LOCUS30716</name>
</gene>
<evidence type="ECO:0000313" key="1">
    <source>
        <dbReference type="EMBL" id="CAF1331880.1"/>
    </source>
</evidence>
<evidence type="ECO:0000313" key="3">
    <source>
        <dbReference type="Proteomes" id="UP000677228"/>
    </source>
</evidence>
<sequence length="370" mass="40843">KSIINFIRSLICSMSYRYAYSNGVGYGDGMMPYQNGTAPVYNGDMARSSYSPDRYSSFTTNSSSSDYEYRGRLISREVRRPRDVIRAPTPPPIIKRVVERAPTPEAPIMERVIIRPQAQEIVERVIEQPRTPPPRIIQKEMHEEAPPPIVRTRLVLIPQNVIKVDRPVRRGYSQPGSPAVMSYTVNGLHQGYPNGYRAHSIAGSTGGPALHRSYSSSSSFEYMPPAMPGMVLPGQPIVATNGAMMMPSAMGAVTDRPTQMFYRPMMTTGMQSGMSAMQGLTSMIGSPYQQFQSTPISSGPQTSYMYPYQQGTGGMAFGYRPMMPTPGAPVAQPGYHMQMPSGHSVPLMQQNYPTAPMFNAASTMPHQLVY</sequence>
<feature type="non-terminal residue" evidence="1">
    <location>
        <position position="1"/>
    </location>
</feature>